<dbReference type="InterPro" id="IPR000600">
    <property type="entry name" value="ROK"/>
</dbReference>
<dbReference type="PANTHER" id="PTHR18964:SF173">
    <property type="entry name" value="GLUCOKINASE"/>
    <property type="match status" value="1"/>
</dbReference>
<dbReference type="AlphaFoldDB" id="A0A3E0VAU3"/>
<evidence type="ECO:0000313" key="3">
    <source>
        <dbReference type="Proteomes" id="UP000256709"/>
    </source>
</evidence>
<protein>
    <recommendedName>
        <fullName evidence="4">HTH marR-type domain-containing protein</fullName>
    </recommendedName>
</protein>
<accession>A0A3E0VAU3</accession>
<dbReference type="EMBL" id="NBXA01000043">
    <property type="protein sequence ID" value="RFA06859.1"/>
    <property type="molecule type" value="Genomic_DNA"/>
</dbReference>
<dbReference type="RefSeq" id="WP_116284653.1">
    <property type="nucleotide sequence ID" value="NZ_NBXA01000043.1"/>
</dbReference>
<dbReference type="InterPro" id="IPR036390">
    <property type="entry name" value="WH_DNA-bd_sf"/>
</dbReference>
<sequence>MGMTMMYRDQEVAAGSIGDVFRLVRSKSATSRSSIARTFGLSPSTVGLRVDALQRLGLVAEDGEHESRGGRRARNLQVAAAAGFVVAVEPGVRLLKLAIADLSGTVLHSVRLPALADQPPVEAVATIWAEVAKLFQAAGVPFDRLRGIAVGLPAPVEYPSGRVVLPSFMQTWSDAKVPDLFAAHTDVPVLVENDANLVAISEMSEAEDSHNDYFLAVLLGRRIGSGLVADGKLLRGFNGAAGEFSHTPVAGPSVISCVCSLESCLESVASGAAIAARLSELGYSVDIPSDIIALGRSGDPRVLSILREAGAQIGTVLASSVNFFNPRRVVLGGALSQSAPLAAAIRAELFQKCLPVAAQDLDVSAVADPDTAGARGALRLLLDEVLAPARIDELARVALEESAQSA</sequence>
<dbReference type="Proteomes" id="UP000256709">
    <property type="component" value="Unassembled WGS sequence"/>
</dbReference>
<dbReference type="Pfam" id="PF00480">
    <property type="entry name" value="ROK"/>
    <property type="match status" value="1"/>
</dbReference>
<dbReference type="InterPro" id="IPR043129">
    <property type="entry name" value="ATPase_NBD"/>
</dbReference>
<dbReference type="Gene3D" id="3.30.420.40">
    <property type="match status" value="2"/>
</dbReference>
<dbReference type="OrthoDB" id="3189808at2"/>
<comment type="similarity">
    <text evidence="1">Belongs to the ROK (NagC/XylR) family.</text>
</comment>
<organism evidence="2 3">
    <name type="scientific">Subtercola boreus</name>
    <dbReference type="NCBI Taxonomy" id="120213"/>
    <lineage>
        <taxon>Bacteria</taxon>
        <taxon>Bacillati</taxon>
        <taxon>Actinomycetota</taxon>
        <taxon>Actinomycetes</taxon>
        <taxon>Micrococcales</taxon>
        <taxon>Microbacteriaceae</taxon>
        <taxon>Subtercola</taxon>
    </lineage>
</organism>
<dbReference type="SUPFAM" id="SSF46785">
    <property type="entry name" value="Winged helix' DNA-binding domain"/>
    <property type="match status" value="1"/>
</dbReference>
<dbReference type="PANTHER" id="PTHR18964">
    <property type="entry name" value="ROK (REPRESSOR, ORF, KINASE) FAMILY"/>
    <property type="match status" value="1"/>
</dbReference>
<reference evidence="2 3" key="1">
    <citation type="submission" date="2017-04" db="EMBL/GenBank/DDBJ databases">
        <title>Comparative genome analysis of Subtercola boreus.</title>
        <authorList>
            <person name="Cho Y.-J."/>
            <person name="Cho A."/>
            <person name="Kim O.-S."/>
            <person name="Lee J.-I."/>
        </authorList>
    </citation>
    <scope>NUCLEOTIDE SEQUENCE [LARGE SCALE GENOMIC DNA]</scope>
    <source>
        <strain evidence="2 3">P27444</strain>
    </source>
</reference>
<evidence type="ECO:0000313" key="2">
    <source>
        <dbReference type="EMBL" id="RFA06859.1"/>
    </source>
</evidence>
<dbReference type="Gene3D" id="1.10.10.10">
    <property type="entry name" value="Winged helix-like DNA-binding domain superfamily/Winged helix DNA-binding domain"/>
    <property type="match status" value="1"/>
</dbReference>
<evidence type="ECO:0000256" key="1">
    <source>
        <dbReference type="ARBA" id="ARBA00006479"/>
    </source>
</evidence>
<gene>
    <name evidence="2" type="ORF">B7R21_18035</name>
</gene>
<evidence type="ECO:0008006" key="4">
    <source>
        <dbReference type="Google" id="ProtNLM"/>
    </source>
</evidence>
<dbReference type="InterPro" id="IPR036388">
    <property type="entry name" value="WH-like_DNA-bd_sf"/>
</dbReference>
<name>A0A3E0VAU3_9MICO</name>
<dbReference type="SUPFAM" id="SSF53067">
    <property type="entry name" value="Actin-like ATPase domain"/>
    <property type="match status" value="1"/>
</dbReference>
<proteinExistence type="inferred from homology"/>
<comment type="caution">
    <text evidence="2">The sequence shown here is derived from an EMBL/GenBank/DDBJ whole genome shotgun (WGS) entry which is preliminary data.</text>
</comment>